<protein>
    <submittedName>
        <fullName evidence="2">Uncharacterized protein</fullName>
    </submittedName>
</protein>
<proteinExistence type="predicted"/>
<evidence type="ECO:0000256" key="1">
    <source>
        <dbReference type="SAM" id="MobiDB-lite"/>
    </source>
</evidence>
<dbReference type="OMA" id="SSECNGH"/>
<dbReference type="GeneID" id="20249039"/>
<dbReference type="OrthoDB" id="6076093at2759"/>
<evidence type="ECO:0000313" key="2">
    <source>
        <dbReference type="EMBL" id="ESO93355.1"/>
    </source>
</evidence>
<dbReference type="RefSeq" id="XP_009056050.1">
    <property type="nucleotide sequence ID" value="XM_009057802.1"/>
</dbReference>
<gene>
    <name evidence="2" type="ORF">LOTGIDRAFT_232758</name>
</gene>
<feature type="compositionally biased region" description="Low complexity" evidence="1">
    <location>
        <begin position="184"/>
        <end position="196"/>
    </location>
</feature>
<accession>V4AE27</accession>
<dbReference type="CTD" id="20249039"/>
<sequence length="464" mass="52664">MPTSSQALILINADGILPKQYSKIGFLENKPCQLSRVSVHGETQSQQNTSLLSASRYQLAGYHLEQDSLYTSPRSERDPLPTSTVKGYRGVFAFDPVTRSFTWQLLNDSAANRLPSPNREGLASRFYKNRISVDKLPMCNAEDETLLPIGRVPDPVTFEKNIRRLMELGFRTDSKLLENKSNESENNSKSNSPSKNTQNETYKLPSCVKKMGGSSLLPSRMSSEPAVSVSAGVSDLADKTTLPHIPKRMDSFVLNYKSVSTPTVAKKAERALYEEVKLNDSKKKKKKYIPTIRMRRELPPLNSNMLCFNFYDGNLSHKDVKNMIESQSEGRILDLKFDPIYVHLGEASSQYKCMWVFSISDLTARTQLLYNGLRFNGERIKVRLYDDVMKEEHNAYKFFKEVENEHIERKVKSGDRESKVSSVLGFDSPNLSSNINLYTINKNNIQVTAKSSRTRRQNSGKKYC</sequence>
<name>V4AE27_LOTGI</name>
<evidence type="ECO:0000313" key="3">
    <source>
        <dbReference type="Proteomes" id="UP000030746"/>
    </source>
</evidence>
<organism evidence="2 3">
    <name type="scientific">Lottia gigantea</name>
    <name type="common">Giant owl limpet</name>
    <dbReference type="NCBI Taxonomy" id="225164"/>
    <lineage>
        <taxon>Eukaryota</taxon>
        <taxon>Metazoa</taxon>
        <taxon>Spiralia</taxon>
        <taxon>Lophotrochozoa</taxon>
        <taxon>Mollusca</taxon>
        <taxon>Gastropoda</taxon>
        <taxon>Patellogastropoda</taxon>
        <taxon>Lottioidea</taxon>
        <taxon>Lottiidae</taxon>
        <taxon>Lottia</taxon>
    </lineage>
</organism>
<dbReference type="HOGENOM" id="CLU_589627_0_0_1"/>
<reference evidence="2 3" key="1">
    <citation type="journal article" date="2013" name="Nature">
        <title>Insights into bilaterian evolution from three spiralian genomes.</title>
        <authorList>
            <person name="Simakov O."/>
            <person name="Marletaz F."/>
            <person name="Cho S.J."/>
            <person name="Edsinger-Gonzales E."/>
            <person name="Havlak P."/>
            <person name="Hellsten U."/>
            <person name="Kuo D.H."/>
            <person name="Larsson T."/>
            <person name="Lv J."/>
            <person name="Arendt D."/>
            <person name="Savage R."/>
            <person name="Osoegawa K."/>
            <person name="de Jong P."/>
            <person name="Grimwood J."/>
            <person name="Chapman J.A."/>
            <person name="Shapiro H."/>
            <person name="Aerts A."/>
            <person name="Otillar R.P."/>
            <person name="Terry A.Y."/>
            <person name="Boore J.L."/>
            <person name="Grigoriev I.V."/>
            <person name="Lindberg D.R."/>
            <person name="Seaver E.C."/>
            <person name="Weisblat D.A."/>
            <person name="Putnam N.H."/>
            <person name="Rokhsar D.S."/>
        </authorList>
    </citation>
    <scope>NUCLEOTIDE SEQUENCE [LARGE SCALE GENOMIC DNA]</scope>
</reference>
<dbReference type="Proteomes" id="UP000030746">
    <property type="component" value="Unassembled WGS sequence"/>
</dbReference>
<dbReference type="InterPro" id="IPR031746">
    <property type="entry name" value="DUF4732"/>
</dbReference>
<dbReference type="AlphaFoldDB" id="V4AE27"/>
<dbReference type="PANTHER" id="PTHR37153:SF1">
    <property type="entry name" value="HYPOTHETICAL LOC292874"/>
    <property type="match status" value="1"/>
</dbReference>
<dbReference type="EMBL" id="KB201931">
    <property type="protein sequence ID" value="ESO93355.1"/>
    <property type="molecule type" value="Genomic_DNA"/>
</dbReference>
<dbReference type="KEGG" id="lgi:LOTGIDRAFT_232758"/>
<feature type="region of interest" description="Disordered" evidence="1">
    <location>
        <begin position="176"/>
        <end position="201"/>
    </location>
</feature>
<dbReference type="PANTHER" id="PTHR37153">
    <property type="entry name" value="CHROMOSOME 19 C19ORF81 HOMOLOG"/>
    <property type="match status" value="1"/>
</dbReference>
<keyword evidence="3" id="KW-1185">Reference proteome</keyword>